<dbReference type="InterPro" id="IPR012347">
    <property type="entry name" value="Ferritin-like"/>
</dbReference>
<evidence type="ECO:0000313" key="3">
    <source>
        <dbReference type="EMBL" id="MBB5637166.1"/>
    </source>
</evidence>
<dbReference type="InterPro" id="IPR002177">
    <property type="entry name" value="DPS_DNA-bd"/>
</dbReference>
<dbReference type="PANTHER" id="PTHR42932">
    <property type="entry name" value="GENERAL STRESS PROTEIN 20U"/>
    <property type="match status" value="1"/>
</dbReference>
<organism evidence="3 4">
    <name type="scientific">Pedobacter cryoconitis</name>
    <dbReference type="NCBI Taxonomy" id="188932"/>
    <lineage>
        <taxon>Bacteria</taxon>
        <taxon>Pseudomonadati</taxon>
        <taxon>Bacteroidota</taxon>
        <taxon>Sphingobacteriia</taxon>
        <taxon>Sphingobacteriales</taxon>
        <taxon>Sphingobacteriaceae</taxon>
        <taxon>Pedobacter</taxon>
    </lineage>
</organism>
<protein>
    <submittedName>
        <fullName evidence="3">Starvation-inducible DNA-binding protein</fullName>
    </submittedName>
</protein>
<comment type="similarity">
    <text evidence="1">Belongs to the Dps family.</text>
</comment>
<feature type="domain" description="Ferritin/DPS" evidence="2">
    <location>
        <begin position="17"/>
        <end position="124"/>
    </location>
</feature>
<dbReference type="PANTHER" id="PTHR42932:SF3">
    <property type="entry name" value="DNA PROTECTION DURING STARVATION PROTEIN"/>
    <property type="match status" value="1"/>
</dbReference>
<dbReference type="Proteomes" id="UP000537204">
    <property type="component" value="Unassembled WGS sequence"/>
</dbReference>
<evidence type="ECO:0000256" key="1">
    <source>
        <dbReference type="ARBA" id="ARBA00009497"/>
    </source>
</evidence>
<dbReference type="GO" id="GO:0003677">
    <property type="term" value="F:DNA binding"/>
    <property type="evidence" value="ECO:0007669"/>
    <property type="project" value="UniProtKB-KW"/>
</dbReference>
<dbReference type="AlphaFoldDB" id="A0A7W8ZNC1"/>
<accession>A0A7W8ZNC1</accession>
<dbReference type="InterPro" id="IPR008331">
    <property type="entry name" value="Ferritin_DPS_dom"/>
</dbReference>
<evidence type="ECO:0000313" key="4">
    <source>
        <dbReference type="Proteomes" id="UP000537204"/>
    </source>
</evidence>
<dbReference type="EMBL" id="JACHCE010000004">
    <property type="protein sequence ID" value="MBB5637166.1"/>
    <property type="molecule type" value="Genomic_DNA"/>
</dbReference>
<evidence type="ECO:0000259" key="2">
    <source>
        <dbReference type="Pfam" id="PF00210"/>
    </source>
</evidence>
<dbReference type="Pfam" id="PF00210">
    <property type="entry name" value="Ferritin"/>
    <property type="match status" value="1"/>
</dbReference>
<dbReference type="Gene3D" id="1.20.1260.10">
    <property type="match status" value="1"/>
</dbReference>
<keyword evidence="3" id="KW-0238">DNA-binding</keyword>
<reference evidence="3 4" key="1">
    <citation type="submission" date="2020-08" db="EMBL/GenBank/DDBJ databases">
        <title>Genomic Encyclopedia of Type Strains, Phase IV (KMG-V): Genome sequencing to study the core and pangenomes of soil and plant-associated prokaryotes.</title>
        <authorList>
            <person name="Whitman W."/>
        </authorList>
    </citation>
    <scope>NUCLEOTIDE SEQUENCE [LARGE SCALE GENOMIC DNA]</scope>
    <source>
        <strain evidence="3 4">S3M1</strain>
    </source>
</reference>
<gene>
    <name evidence="3" type="ORF">HDE68_003079</name>
</gene>
<dbReference type="InterPro" id="IPR009078">
    <property type="entry name" value="Ferritin-like_SF"/>
</dbReference>
<dbReference type="SUPFAM" id="SSF47240">
    <property type="entry name" value="Ferritin-like"/>
    <property type="match status" value="1"/>
</dbReference>
<name>A0A7W8ZNC1_9SPHI</name>
<dbReference type="GO" id="GO:0008199">
    <property type="term" value="F:ferric iron binding"/>
    <property type="evidence" value="ECO:0007669"/>
    <property type="project" value="InterPro"/>
</dbReference>
<dbReference type="RefSeq" id="WP_183883041.1">
    <property type="nucleotide sequence ID" value="NZ_JACHCE010000004.1"/>
</dbReference>
<comment type="caution">
    <text evidence="3">The sequence shown here is derived from an EMBL/GenBank/DDBJ whole genome shotgun (WGS) entry which is preliminary data.</text>
</comment>
<proteinExistence type="inferred from homology"/>
<sequence length="156" mass="17988">MEPILGVIERNSVKTAQALNVVLADEFLLYTKTRNVHSNLDKNDLHRKIMLFKAQYEELEIIMDSIAERIHSTGYNIPATLEVFLELEHLAEQYELKNDGMEAIADLLEDHESLIIRLQKKAAYFGNELQESGVGRYIIQLIEMHQNMIGSLKIYL</sequence>